<gene>
    <name evidence="1" type="ORF">SAMN04488132_102262</name>
</gene>
<keyword evidence="2" id="KW-1185">Reference proteome</keyword>
<evidence type="ECO:0000313" key="2">
    <source>
        <dbReference type="Proteomes" id="UP000190888"/>
    </source>
</evidence>
<dbReference type="OrthoDB" id="1443684at2"/>
<sequence length="115" mass="13272">MNRIITCCLLAVTLVACSKEEPQITLNGRFTEEVPVKGRSQLTFTSQYLVKSEPGSNYTDTFNYQIMPGKIVLRHWNYATSSAFEFEYIDDNSFRIINLYPSIPESPKVMMLYKK</sequence>
<proteinExistence type="predicted"/>
<dbReference type="Proteomes" id="UP000190888">
    <property type="component" value="Unassembled WGS sequence"/>
</dbReference>
<dbReference type="PROSITE" id="PS51257">
    <property type="entry name" value="PROKAR_LIPOPROTEIN"/>
    <property type="match status" value="1"/>
</dbReference>
<reference evidence="1 2" key="1">
    <citation type="submission" date="2017-02" db="EMBL/GenBank/DDBJ databases">
        <authorList>
            <person name="Peterson S.W."/>
        </authorList>
    </citation>
    <scope>NUCLEOTIDE SEQUENCE [LARGE SCALE GENOMIC DNA]</scope>
    <source>
        <strain evidence="1 2">DSM 22335</strain>
    </source>
</reference>
<evidence type="ECO:0000313" key="1">
    <source>
        <dbReference type="EMBL" id="SJZ48862.1"/>
    </source>
</evidence>
<organism evidence="1 2">
    <name type="scientific">Sediminibacterium ginsengisoli</name>
    <dbReference type="NCBI Taxonomy" id="413434"/>
    <lineage>
        <taxon>Bacteria</taxon>
        <taxon>Pseudomonadati</taxon>
        <taxon>Bacteroidota</taxon>
        <taxon>Chitinophagia</taxon>
        <taxon>Chitinophagales</taxon>
        <taxon>Chitinophagaceae</taxon>
        <taxon>Sediminibacterium</taxon>
    </lineage>
</organism>
<name>A0A1T4L2A0_9BACT</name>
<accession>A0A1T4L2A0</accession>
<dbReference type="RefSeq" id="WP_078830221.1">
    <property type="nucleotide sequence ID" value="NZ_FUWH01000002.1"/>
</dbReference>
<protein>
    <submittedName>
        <fullName evidence="1">Uncharacterized protein</fullName>
    </submittedName>
</protein>
<dbReference type="EMBL" id="FUWH01000002">
    <property type="protein sequence ID" value="SJZ48862.1"/>
    <property type="molecule type" value="Genomic_DNA"/>
</dbReference>
<dbReference type="STRING" id="413434.SAMN04488132_102262"/>
<dbReference type="AlphaFoldDB" id="A0A1T4L2A0"/>